<dbReference type="RefSeq" id="WP_027154713.1">
    <property type="nucleotide sequence ID" value="NZ_CAKXZS010000012.1"/>
</dbReference>
<name>A0ABM9DRP3_9HYPH</name>
<evidence type="ECO:0000313" key="11">
    <source>
        <dbReference type="Proteomes" id="UP001152604"/>
    </source>
</evidence>
<protein>
    <submittedName>
        <fullName evidence="10">Polar amino acid ABC transporter permease</fullName>
    </submittedName>
</protein>
<dbReference type="SUPFAM" id="SSF161098">
    <property type="entry name" value="MetI-like"/>
    <property type="match status" value="1"/>
</dbReference>
<feature type="transmembrane region" description="Helical" evidence="8">
    <location>
        <begin position="67"/>
        <end position="85"/>
    </location>
</feature>
<dbReference type="EMBL" id="CAKXZS010000012">
    <property type="protein sequence ID" value="CAH2398758.1"/>
    <property type="molecule type" value="Genomic_DNA"/>
</dbReference>
<evidence type="ECO:0000259" key="9">
    <source>
        <dbReference type="PROSITE" id="PS50928"/>
    </source>
</evidence>
<evidence type="ECO:0000256" key="5">
    <source>
        <dbReference type="ARBA" id="ARBA00022692"/>
    </source>
</evidence>
<keyword evidence="3 8" id="KW-0813">Transport</keyword>
<reference evidence="10" key="1">
    <citation type="submission" date="2022-03" db="EMBL/GenBank/DDBJ databases">
        <authorList>
            <person name="Brunel B."/>
        </authorList>
    </citation>
    <scope>NUCLEOTIDE SEQUENCE</scope>
    <source>
        <strain evidence="10">STM4922sample</strain>
    </source>
</reference>
<sequence length="223" mass="24564">MTYQFDFGWLIGSLPVLLKGIRITVQLILIGAVFGVALGIACAWVRALGPKWLKPVVATYVELIRNTPFLIQLFFIFFGLPSLGIRMSELTAANLAMIVNLGAYSCEIIRAGIQATPRGQFEAGASLAMTPFQTFWHVVLVPALQRIWPALSSQIVIVMLGSAVVSQIAAEDLTFAANFIQSRNFRAFETYIVSTLIYLALAILLRQLLAGLGWMLFPRKASR</sequence>
<evidence type="ECO:0000256" key="4">
    <source>
        <dbReference type="ARBA" id="ARBA00022475"/>
    </source>
</evidence>
<dbReference type="PROSITE" id="PS50928">
    <property type="entry name" value="ABC_TM1"/>
    <property type="match status" value="1"/>
</dbReference>
<evidence type="ECO:0000256" key="1">
    <source>
        <dbReference type="ARBA" id="ARBA00004429"/>
    </source>
</evidence>
<dbReference type="Pfam" id="PF00528">
    <property type="entry name" value="BPD_transp_1"/>
    <property type="match status" value="1"/>
</dbReference>
<gene>
    <name evidence="10" type="ORF">MES4922_20266</name>
</gene>
<evidence type="ECO:0000256" key="2">
    <source>
        <dbReference type="ARBA" id="ARBA00010072"/>
    </source>
</evidence>
<keyword evidence="4" id="KW-1003">Cell membrane</keyword>
<proteinExistence type="inferred from homology"/>
<evidence type="ECO:0000256" key="3">
    <source>
        <dbReference type="ARBA" id="ARBA00022448"/>
    </source>
</evidence>
<dbReference type="NCBIfam" id="TIGR01726">
    <property type="entry name" value="HEQRo_perm_3TM"/>
    <property type="match status" value="1"/>
</dbReference>
<keyword evidence="5 8" id="KW-0812">Transmembrane</keyword>
<feature type="transmembrane region" description="Helical" evidence="8">
    <location>
        <begin position="27"/>
        <end position="47"/>
    </location>
</feature>
<comment type="similarity">
    <text evidence="2">Belongs to the binding-protein-dependent transport system permease family. HisMQ subfamily.</text>
</comment>
<accession>A0ABM9DRP3</accession>
<feature type="transmembrane region" description="Helical" evidence="8">
    <location>
        <begin position="190"/>
        <end position="217"/>
    </location>
</feature>
<comment type="subcellular location">
    <subcellularLocation>
        <location evidence="1">Cell inner membrane</location>
        <topology evidence="1">Multi-pass membrane protein</topology>
    </subcellularLocation>
    <subcellularLocation>
        <location evidence="8">Cell membrane</location>
        <topology evidence="8">Multi-pass membrane protein</topology>
    </subcellularLocation>
</comment>
<evidence type="ECO:0000256" key="8">
    <source>
        <dbReference type="RuleBase" id="RU363032"/>
    </source>
</evidence>
<dbReference type="InterPro" id="IPR035906">
    <property type="entry name" value="MetI-like_sf"/>
</dbReference>
<evidence type="ECO:0000313" key="10">
    <source>
        <dbReference type="EMBL" id="CAH2398758.1"/>
    </source>
</evidence>
<dbReference type="Proteomes" id="UP001152604">
    <property type="component" value="Unassembled WGS sequence"/>
</dbReference>
<dbReference type="InterPro" id="IPR000515">
    <property type="entry name" value="MetI-like"/>
</dbReference>
<dbReference type="CDD" id="cd06261">
    <property type="entry name" value="TM_PBP2"/>
    <property type="match status" value="1"/>
</dbReference>
<dbReference type="InterPro" id="IPR043429">
    <property type="entry name" value="ArtM/GltK/GlnP/TcyL/YhdX-like"/>
</dbReference>
<dbReference type="Gene3D" id="1.10.3720.10">
    <property type="entry name" value="MetI-like"/>
    <property type="match status" value="1"/>
</dbReference>
<organism evidence="10 11">
    <name type="scientific">Mesorhizobium ventifaucium</name>
    <dbReference type="NCBI Taxonomy" id="666020"/>
    <lineage>
        <taxon>Bacteria</taxon>
        <taxon>Pseudomonadati</taxon>
        <taxon>Pseudomonadota</taxon>
        <taxon>Alphaproteobacteria</taxon>
        <taxon>Hyphomicrobiales</taxon>
        <taxon>Phyllobacteriaceae</taxon>
        <taxon>Mesorhizobium</taxon>
    </lineage>
</organism>
<dbReference type="PANTHER" id="PTHR30614">
    <property type="entry name" value="MEMBRANE COMPONENT OF AMINO ACID ABC TRANSPORTER"/>
    <property type="match status" value="1"/>
</dbReference>
<dbReference type="PANTHER" id="PTHR30614:SF35">
    <property type="entry name" value="ABC TRANSPORTER PERMEASE PROTEIN"/>
    <property type="match status" value="1"/>
</dbReference>
<keyword evidence="6 8" id="KW-1133">Transmembrane helix</keyword>
<keyword evidence="11" id="KW-1185">Reference proteome</keyword>
<feature type="domain" description="ABC transmembrane type-1" evidence="9">
    <location>
        <begin position="21"/>
        <end position="209"/>
    </location>
</feature>
<feature type="transmembrane region" description="Helical" evidence="8">
    <location>
        <begin position="151"/>
        <end position="170"/>
    </location>
</feature>
<evidence type="ECO:0000256" key="7">
    <source>
        <dbReference type="ARBA" id="ARBA00023136"/>
    </source>
</evidence>
<evidence type="ECO:0000256" key="6">
    <source>
        <dbReference type="ARBA" id="ARBA00022989"/>
    </source>
</evidence>
<comment type="caution">
    <text evidence="10">The sequence shown here is derived from an EMBL/GenBank/DDBJ whole genome shotgun (WGS) entry which is preliminary data.</text>
</comment>
<dbReference type="InterPro" id="IPR010065">
    <property type="entry name" value="AA_ABC_transptr_permease_3TM"/>
</dbReference>
<keyword evidence="7 8" id="KW-0472">Membrane</keyword>